<name>A0A849KYF0_9HYPH</name>
<protein>
    <submittedName>
        <fullName evidence="1">Uncharacterized protein</fullName>
    </submittedName>
</protein>
<reference evidence="1 2" key="1">
    <citation type="submission" date="2020-05" db="EMBL/GenBank/DDBJ databases">
        <title>Draft Genome Sequence of Ochrobactrum soli Isolated from Stable Fly Gut.</title>
        <authorList>
            <person name="Pileggi M.T."/>
            <person name="Vazhakkala L.J."/>
            <person name="Wong C.N."/>
        </authorList>
    </citation>
    <scope>NUCLEOTIDE SEQUENCE [LARGE SCALE GENOMIC DNA]</scope>
    <source>
        <strain evidence="1 2">MTP-C0764</strain>
    </source>
</reference>
<gene>
    <name evidence="1" type="ORF">HKX02_24860</name>
</gene>
<dbReference type="AlphaFoldDB" id="A0A849KYF0"/>
<comment type="caution">
    <text evidence="1">The sequence shown here is derived from an EMBL/GenBank/DDBJ whole genome shotgun (WGS) entry which is preliminary data.</text>
</comment>
<sequence>MIRDEIKQPSGAHVNIQKGEGNAPVNAYIVALLGSIVEGLFAQKGADRDRKILIGSQRIIQCVNSAFYWITMNRFHPIHFDPYQ</sequence>
<evidence type="ECO:0000313" key="1">
    <source>
        <dbReference type="EMBL" id="NNU63464.1"/>
    </source>
</evidence>
<evidence type="ECO:0000313" key="2">
    <source>
        <dbReference type="Proteomes" id="UP000574931"/>
    </source>
</evidence>
<keyword evidence="2" id="KW-1185">Reference proteome</keyword>
<dbReference type="EMBL" id="JABFCY010000027">
    <property type="protein sequence ID" value="NNU63464.1"/>
    <property type="molecule type" value="Genomic_DNA"/>
</dbReference>
<organism evidence="1 2">
    <name type="scientific">Ochrobactrum soli</name>
    <dbReference type="NCBI Taxonomy" id="2448455"/>
    <lineage>
        <taxon>Bacteria</taxon>
        <taxon>Pseudomonadati</taxon>
        <taxon>Pseudomonadota</taxon>
        <taxon>Alphaproteobacteria</taxon>
        <taxon>Hyphomicrobiales</taxon>
        <taxon>Brucellaceae</taxon>
        <taxon>Brucella/Ochrobactrum group</taxon>
        <taxon>Ochrobactrum</taxon>
    </lineage>
</organism>
<proteinExistence type="predicted"/>
<dbReference type="Proteomes" id="UP000574931">
    <property type="component" value="Unassembled WGS sequence"/>
</dbReference>
<dbReference type="RefSeq" id="WP_171319789.1">
    <property type="nucleotide sequence ID" value="NZ_JABFCY010000027.1"/>
</dbReference>
<accession>A0A849KYF0</accession>